<dbReference type="Pfam" id="PF00756">
    <property type="entry name" value="Esterase"/>
    <property type="match status" value="1"/>
</dbReference>
<protein>
    <recommendedName>
        <fullName evidence="4">Esterase</fullName>
    </recommendedName>
</protein>
<keyword evidence="1" id="KW-0732">Signal</keyword>
<dbReference type="Gene3D" id="3.40.50.1820">
    <property type="entry name" value="alpha/beta hydrolase"/>
    <property type="match status" value="1"/>
</dbReference>
<dbReference type="PANTHER" id="PTHR48098:SF3">
    <property type="entry name" value="IRON(III) ENTEROBACTIN ESTERASE"/>
    <property type="match status" value="1"/>
</dbReference>
<proteinExistence type="predicted"/>
<dbReference type="RefSeq" id="WP_009580116.1">
    <property type="nucleotide sequence ID" value="NZ_AMZN01000041.1"/>
</dbReference>
<dbReference type="InterPro" id="IPR050583">
    <property type="entry name" value="Mycobacterial_A85_antigen"/>
</dbReference>
<organism evidence="2 3">
    <name type="scientific">Fulvivirga imtechensis AK7</name>
    <dbReference type="NCBI Taxonomy" id="1237149"/>
    <lineage>
        <taxon>Bacteria</taxon>
        <taxon>Pseudomonadati</taxon>
        <taxon>Bacteroidota</taxon>
        <taxon>Cytophagia</taxon>
        <taxon>Cytophagales</taxon>
        <taxon>Fulvivirgaceae</taxon>
        <taxon>Fulvivirga</taxon>
    </lineage>
</organism>
<dbReference type="Proteomes" id="UP000011135">
    <property type="component" value="Unassembled WGS sequence"/>
</dbReference>
<gene>
    <name evidence="2" type="ORF">C900_02806</name>
</gene>
<dbReference type="OrthoDB" id="9768282at2"/>
<evidence type="ECO:0000256" key="1">
    <source>
        <dbReference type="SAM" id="SignalP"/>
    </source>
</evidence>
<name>L8JT25_9BACT</name>
<keyword evidence="3" id="KW-1185">Reference proteome</keyword>
<sequence length="496" mass="56063">MNKKLILMALICLSICYQRVLNAQSTQFNITIDQNLSSGPLTGNVYVMMTRDTTSMPIYGPDFIAPEPFLVRKVSNWNTSNPIIIDESQLALPTSLTAIPRGYYAIQAVVDINTIERSFVFASGNLYSDKVITKISDDDNRIQISIGNKFPPKEFINSENLEGVKVNSAILSKFYNRPTFMEVAVILPQSYHTSNISYPTVYVIPGFGGTHYNDQLGWIQDGIIEHCKQQKIYVVLNPESALGHHVFANSENNGPRANSLIEELIPYLESKYRMHASPEARFLFGHSSGGWSSIWLMVNYPEYFGGAWATAPDPLDFRSFFGINIYREGSNAFTDEHGNLRVLERLPVENKPSYKLLSDRELAIGDGEQYGSFEAVFSPRGEDGKPLRLWNRETGKIDSAVAAAWAKYDITQLLNSFPKDVLKRLNNKIHIYVGDRDTYYLDHSVKMFHETSSKLFNISVKYFPEEDHYTILSKDVYDDIEAGMNTISTSLPQANK</sequence>
<dbReference type="STRING" id="1237149.C900_02806"/>
<evidence type="ECO:0008006" key="4">
    <source>
        <dbReference type="Google" id="ProtNLM"/>
    </source>
</evidence>
<feature type="chain" id="PRO_5003994199" description="Esterase" evidence="1">
    <location>
        <begin position="24"/>
        <end position="496"/>
    </location>
</feature>
<dbReference type="eggNOG" id="COG2382">
    <property type="taxonomic scope" value="Bacteria"/>
</dbReference>
<dbReference type="SUPFAM" id="SSF53474">
    <property type="entry name" value="alpha/beta-Hydrolases"/>
    <property type="match status" value="1"/>
</dbReference>
<dbReference type="PANTHER" id="PTHR48098">
    <property type="entry name" value="ENTEROCHELIN ESTERASE-RELATED"/>
    <property type="match status" value="1"/>
</dbReference>
<reference evidence="2 3" key="1">
    <citation type="submission" date="2012-12" db="EMBL/GenBank/DDBJ databases">
        <title>Genome assembly of Fulvivirga imtechensis AK7.</title>
        <authorList>
            <person name="Nupur N."/>
            <person name="Khatri I."/>
            <person name="Kumar R."/>
            <person name="Subramanian S."/>
            <person name="Pinnaka A."/>
        </authorList>
    </citation>
    <scope>NUCLEOTIDE SEQUENCE [LARGE SCALE GENOMIC DNA]</scope>
    <source>
        <strain evidence="2 3">AK7</strain>
    </source>
</reference>
<evidence type="ECO:0000313" key="3">
    <source>
        <dbReference type="Proteomes" id="UP000011135"/>
    </source>
</evidence>
<dbReference type="AlphaFoldDB" id="L8JT25"/>
<comment type="caution">
    <text evidence="2">The sequence shown here is derived from an EMBL/GenBank/DDBJ whole genome shotgun (WGS) entry which is preliminary data.</text>
</comment>
<feature type="signal peptide" evidence="1">
    <location>
        <begin position="1"/>
        <end position="23"/>
    </location>
</feature>
<accession>L8JT25</accession>
<dbReference type="InterPro" id="IPR029058">
    <property type="entry name" value="AB_hydrolase_fold"/>
</dbReference>
<dbReference type="EMBL" id="AMZN01000041">
    <property type="protein sequence ID" value="ELR71348.1"/>
    <property type="molecule type" value="Genomic_DNA"/>
</dbReference>
<dbReference type="InterPro" id="IPR000801">
    <property type="entry name" value="Esterase-like"/>
</dbReference>
<evidence type="ECO:0000313" key="2">
    <source>
        <dbReference type="EMBL" id="ELR71348.1"/>
    </source>
</evidence>